<dbReference type="Gene3D" id="3.30.70.100">
    <property type="match status" value="1"/>
</dbReference>
<evidence type="ECO:0000313" key="4">
    <source>
        <dbReference type="EMBL" id="MED6171828.1"/>
    </source>
</evidence>
<dbReference type="CDD" id="cd00371">
    <property type="entry name" value="HMA"/>
    <property type="match status" value="1"/>
</dbReference>
<evidence type="ECO:0000256" key="1">
    <source>
        <dbReference type="ARBA" id="ARBA00022723"/>
    </source>
</evidence>
<evidence type="ECO:0000259" key="3">
    <source>
        <dbReference type="PROSITE" id="PS50846"/>
    </source>
</evidence>
<dbReference type="Pfam" id="PF00403">
    <property type="entry name" value="HMA"/>
    <property type="match status" value="1"/>
</dbReference>
<gene>
    <name evidence="4" type="ORF">PIB30_044381</name>
</gene>
<comment type="caution">
    <text evidence="4">The sequence shown here is derived from an EMBL/GenBank/DDBJ whole genome shotgun (WGS) entry which is preliminary data.</text>
</comment>
<dbReference type="SUPFAM" id="SSF55008">
    <property type="entry name" value="HMA, heavy metal-associated domain"/>
    <property type="match status" value="1"/>
</dbReference>
<dbReference type="Proteomes" id="UP001341840">
    <property type="component" value="Unassembled WGS sequence"/>
</dbReference>
<sequence>MQMLQKPQVTEVHVRMDCNGCIQKIKKALSGINGIYDLYIDYPQQKLTIIGWADPEKILKAIKKTRKIATISHIELPTDESQPPPPQEAAEPEPEPSQSQPTKQPKAELNSEKAPEPAQEEPPPLPAEPLKGTPQTDVAVSSPRPAENYNECHCQNPPPRTPETRDVGEVHVMHQHQPYNYGNRYDFGHNYVGHSDRYRCQNTNSRPMFLAEPPEQHVHVTHSYNAYMPSPYVTEYEYVRSPPRYTNYNRMEYYTRDYNHSYYNGNGNGNITSMFSDENPNSCRIV</sequence>
<keyword evidence="5" id="KW-1185">Reference proteome</keyword>
<dbReference type="PANTHER" id="PTHR22814">
    <property type="entry name" value="COPPER TRANSPORT PROTEIN ATOX1-RELATED"/>
    <property type="match status" value="1"/>
</dbReference>
<dbReference type="PANTHER" id="PTHR22814:SF320">
    <property type="entry name" value="OS01G0309800 PROTEIN"/>
    <property type="match status" value="1"/>
</dbReference>
<dbReference type="InterPro" id="IPR006121">
    <property type="entry name" value="HMA_dom"/>
</dbReference>
<dbReference type="EMBL" id="JASCZI010151299">
    <property type="protein sequence ID" value="MED6171828.1"/>
    <property type="molecule type" value="Genomic_DNA"/>
</dbReference>
<evidence type="ECO:0000313" key="5">
    <source>
        <dbReference type="Proteomes" id="UP001341840"/>
    </source>
</evidence>
<feature type="region of interest" description="Disordered" evidence="2">
    <location>
        <begin position="74"/>
        <end position="163"/>
    </location>
</feature>
<proteinExistence type="predicted"/>
<keyword evidence="1" id="KW-0479">Metal-binding</keyword>
<name>A0ABU6VIP8_9FABA</name>
<feature type="domain" description="HMA" evidence="3">
    <location>
        <begin position="7"/>
        <end position="70"/>
    </location>
</feature>
<reference evidence="4 5" key="1">
    <citation type="journal article" date="2023" name="Plants (Basel)">
        <title>Bridging the Gap: Combining Genomics and Transcriptomics Approaches to Understand Stylosanthes scabra, an Orphan Legume from the Brazilian Caatinga.</title>
        <authorList>
            <person name="Ferreira-Neto J.R.C."/>
            <person name="da Silva M.D."/>
            <person name="Binneck E."/>
            <person name="de Melo N.F."/>
            <person name="da Silva R.H."/>
            <person name="de Melo A.L.T.M."/>
            <person name="Pandolfi V."/>
            <person name="Bustamante F.O."/>
            <person name="Brasileiro-Vidal A.C."/>
            <person name="Benko-Iseppon A.M."/>
        </authorList>
    </citation>
    <scope>NUCLEOTIDE SEQUENCE [LARGE SCALE GENOMIC DNA]</scope>
    <source>
        <tissue evidence="4">Leaves</tissue>
    </source>
</reference>
<accession>A0ABU6VIP8</accession>
<evidence type="ECO:0000256" key="2">
    <source>
        <dbReference type="SAM" id="MobiDB-lite"/>
    </source>
</evidence>
<dbReference type="InterPro" id="IPR036163">
    <property type="entry name" value="HMA_dom_sf"/>
</dbReference>
<organism evidence="4 5">
    <name type="scientific">Stylosanthes scabra</name>
    <dbReference type="NCBI Taxonomy" id="79078"/>
    <lineage>
        <taxon>Eukaryota</taxon>
        <taxon>Viridiplantae</taxon>
        <taxon>Streptophyta</taxon>
        <taxon>Embryophyta</taxon>
        <taxon>Tracheophyta</taxon>
        <taxon>Spermatophyta</taxon>
        <taxon>Magnoliopsida</taxon>
        <taxon>eudicotyledons</taxon>
        <taxon>Gunneridae</taxon>
        <taxon>Pentapetalae</taxon>
        <taxon>rosids</taxon>
        <taxon>fabids</taxon>
        <taxon>Fabales</taxon>
        <taxon>Fabaceae</taxon>
        <taxon>Papilionoideae</taxon>
        <taxon>50 kb inversion clade</taxon>
        <taxon>dalbergioids sensu lato</taxon>
        <taxon>Dalbergieae</taxon>
        <taxon>Pterocarpus clade</taxon>
        <taxon>Stylosanthes</taxon>
    </lineage>
</organism>
<feature type="compositionally biased region" description="Basic and acidic residues" evidence="2">
    <location>
        <begin position="105"/>
        <end position="115"/>
    </location>
</feature>
<dbReference type="PROSITE" id="PS50846">
    <property type="entry name" value="HMA_2"/>
    <property type="match status" value="1"/>
</dbReference>
<protein>
    <recommendedName>
        <fullName evidence="3">HMA domain-containing protein</fullName>
    </recommendedName>
</protein>